<organism evidence="4 5">
    <name type="scientific">Stephania yunnanensis</name>
    <dbReference type="NCBI Taxonomy" id="152371"/>
    <lineage>
        <taxon>Eukaryota</taxon>
        <taxon>Viridiplantae</taxon>
        <taxon>Streptophyta</taxon>
        <taxon>Embryophyta</taxon>
        <taxon>Tracheophyta</taxon>
        <taxon>Spermatophyta</taxon>
        <taxon>Magnoliopsida</taxon>
        <taxon>Ranunculales</taxon>
        <taxon>Menispermaceae</taxon>
        <taxon>Menispermoideae</taxon>
        <taxon>Cissampelideae</taxon>
        <taxon>Stephania</taxon>
    </lineage>
</organism>
<evidence type="ECO:0000313" key="4">
    <source>
        <dbReference type="EMBL" id="KAK9093078.1"/>
    </source>
</evidence>
<keyword evidence="2" id="KW-0812">Transmembrane</keyword>
<feature type="domain" description="Aminotransferase-like plant mobile" evidence="3">
    <location>
        <begin position="28"/>
        <end position="395"/>
    </location>
</feature>
<feature type="compositionally biased region" description="Low complexity" evidence="1">
    <location>
        <begin position="681"/>
        <end position="690"/>
    </location>
</feature>
<dbReference type="Proteomes" id="UP001420932">
    <property type="component" value="Unassembled WGS sequence"/>
</dbReference>
<evidence type="ECO:0000256" key="2">
    <source>
        <dbReference type="SAM" id="Phobius"/>
    </source>
</evidence>
<keyword evidence="5" id="KW-1185">Reference proteome</keyword>
<feature type="transmembrane region" description="Helical" evidence="2">
    <location>
        <begin position="28"/>
        <end position="49"/>
    </location>
</feature>
<reference evidence="4 5" key="1">
    <citation type="submission" date="2024-01" db="EMBL/GenBank/DDBJ databases">
        <title>Genome assemblies of Stephania.</title>
        <authorList>
            <person name="Yang L."/>
        </authorList>
    </citation>
    <scope>NUCLEOTIDE SEQUENCE [LARGE SCALE GENOMIC DNA]</scope>
    <source>
        <strain evidence="4">YNDBR</strain>
        <tissue evidence="4">Leaf</tissue>
    </source>
</reference>
<accession>A0AAP0EM37</accession>
<dbReference type="InterPro" id="IPR019557">
    <property type="entry name" value="AminoTfrase-like_pln_mobile"/>
</dbReference>
<dbReference type="PANTHER" id="PTHR46033:SF8">
    <property type="entry name" value="PROTEIN MAINTENANCE OF MERISTEMS-LIKE"/>
    <property type="match status" value="1"/>
</dbReference>
<keyword evidence="2" id="KW-1133">Transmembrane helix</keyword>
<evidence type="ECO:0000313" key="5">
    <source>
        <dbReference type="Proteomes" id="UP001420932"/>
    </source>
</evidence>
<gene>
    <name evidence="4" type="ORF">Syun_027989</name>
</gene>
<name>A0AAP0EM37_9MAGN</name>
<feature type="region of interest" description="Disordered" evidence="1">
    <location>
        <begin position="656"/>
        <end position="720"/>
    </location>
</feature>
<evidence type="ECO:0000259" key="3">
    <source>
        <dbReference type="Pfam" id="PF10536"/>
    </source>
</evidence>
<protein>
    <recommendedName>
        <fullName evidence="3">Aminotransferase-like plant mobile domain-containing protein</fullName>
    </recommendedName>
</protein>
<sequence length="720" mass="83017">MRVRRRRGVVDRTMQYHSRMIPYLRSSGFYGISRVAFFSLDWALITAFVERWRPETHTFHMHCGECTITLQDVQVQIGLPIEGMPVTGTTDADYVDVCERLLGRTPGGDDIVGCKLKVDWLERNVPAIDDESDEESVQRYVRSYMLQLIGGCLFADKSNRFVHLMFLPLLEDFQVAGQYSWGSACLAYLYRELCRGSRAGAHEVAGASILVQLWAWDGFPFIAPRRLRVSRAQQRTVDGQNMLMDVPLGHRWLDAFSVSQNTTHVVSAYRDALDSQRHEDDVVWQPYNELMGSLPEYCTNGQGSWLSTCPLICFHIVEWHRPERVMRQFGMVQVVPPNCAYDAQLHRIELRGHNHENWVTFHASYINMWENRGDTIATAAMNEGHDHQDYMTWYRSVTRRFIGHDGALRDYSRNLVHRLRRVFIEDGYERGLAGLDEGIKILDEDERQRSNLSHDGIDVQQDIDEDNEQEDEEDDQGEPEIEVRRRRTRPETVRERTRRPRPPRPSTQTEIAAESSRPSPPARSSRSRVSRRENVGESSHSSHGYIPASSTPKPEPQMFVPRPSSVNLPPYHFDPYAPGPSSSYVDHGMPHHQTYPSLPPYMPSPYTPTPYNYNMAYSGDPSFMNLLTMSQPHVPFPQPHAGSHYFGMVPPPIFGSINSRGESSQELEETHRSTRRDSSQDQRSQQPQPDVQTHRPTRQRVRPVCFTEEQRQRNRRNRPA</sequence>
<dbReference type="InterPro" id="IPR044824">
    <property type="entry name" value="MAIN-like"/>
</dbReference>
<feature type="region of interest" description="Disordered" evidence="1">
    <location>
        <begin position="450"/>
        <end position="560"/>
    </location>
</feature>
<feature type="compositionally biased region" description="Basic and acidic residues" evidence="1">
    <location>
        <begin position="668"/>
        <end position="680"/>
    </location>
</feature>
<dbReference type="EMBL" id="JBBNAF010000012">
    <property type="protein sequence ID" value="KAK9093078.1"/>
    <property type="molecule type" value="Genomic_DNA"/>
</dbReference>
<dbReference type="AlphaFoldDB" id="A0AAP0EM37"/>
<feature type="compositionally biased region" description="Acidic residues" evidence="1">
    <location>
        <begin position="461"/>
        <end position="480"/>
    </location>
</feature>
<evidence type="ECO:0000256" key="1">
    <source>
        <dbReference type="SAM" id="MobiDB-lite"/>
    </source>
</evidence>
<keyword evidence="2" id="KW-0472">Membrane</keyword>
<proteinExistence type="predicted"/>
<dbReference type="Pfam" id="PF10536">
    <property type="entry name" value="PMD"/>
    <property type="match status" value="1"/>
</dbReference>
<dbReference type="PANTHER" id="PTHR46033">
    <property type="entry name" value="PROTEIN MAIN-LIKE 2"/>
    <property type="match status" value="1"/>
</dbReference>
<dbReference type="GO" id="GO:0010073">
    <property type="term" value="P:meristem maintenance"/>
    <property type="evidence" value="ECO:0007669"/>
    <property type="project" value="InterPro"/>
</dbReference>
<comment type="caution">
    <text evidence="4">The sequence shown here is derived from an EMBL/GenBank/DDBJ whole genome shotgun (WGS) entry which is preliminary data.</text>
</comment>